<dbReference type="Proteomes" id="UP000000787">
    <property type="component" value="Chromosome"/>
</dbReference>
<proteinExistence type="predicted"/>
<keyword evidence="1" id="KW-0472">Membrane</keyword>
<feature type="transmembrane region" description="Helical" evidence="1">
    <location>
        <begin position="60"/>
        <end position="84"/>
    </location>
</feature>
<evidence type="ECO:0008006" key="4">
    <source>
        <dbReference type="Google" id="ProtNLM"/>
    </source>
</evidence>
<keyword evidence="3" id="KW-1185">Reference proteome</keyword>
<dbReference type="eggNOG" id="COG3326">
    <property type="taxonomic scope" value="Bacteria"/>
</dbReference>
<evidence type="ECO:0000313" key="2">
    <source>
        <dbReference type="EMBL" id="ABX07138.1"/>
    </source>
</evidence>
<keyword evidence="1" id="KW-0812">Transmembrane</keyword>
<dbReference type="AlphaFoldDB" id="A9AZT4"/>
<sequence length="120" mass="12958">MAQRGRIPAGLGHFLVAFGLGAAFNLGVSYGLIGLIVVSFITLIVFIVDKQKSRGRGRRIAESTLLWFVAVGGTLGAVVGIWFFRHKSQKTTFLQGFWLIVGCQVVGLLAVGLVRDLLLN</sequence>
<name>A9AZT4_HERA2</name>
<dbReference type="EMBL" id="CP000875">
    <property type="protein sequence ID" value="ABX07138.1"/>
    <property type="molecule type" value="Genomic_DNA"/>
</dbReference>
<dbReference type="BioCyc" id="HAUR316274:GHYA-4561-MONOMER"/>
<evidence type="ECO:0000256" key="1">
    <source>
        <dbReference type="SAM" id="Phobius"/>
    </source>
</evidence>
<protein>
    <recommendedName>
        <fullName evidence="4">DUF1294 domain-containing protein</fullName>
    </recommendedName>
</protein>
<feature type="transmembrane region" description="Helical" evidence="1">
    <location>
        <begin position="96"/>
        <end position="114"/>
    </location>
</feature>
<gene>
    <name evidence="2" type="ordered locus">Haur_4506</name>
</gene>
<organism evidence="2 3">
    <name type="scientific">Herpetosiphon aurantiacus (strain ATCC 23779 / DSM 785 / 114-95)</name>
    <dbReference type="NCBI Taxonomy" id="316274"/>
    <lineage>
        <taxon>Bacteria</taxon>
        <taxon>Bacillati</taxon>
        <taxon>Chloroflexota</taxon>
        <taxon>Chloroflexia</taxon>
        <taxon>Herpetosiphonales</taxon>
        <taxon>Herpetosiphonaceae</taxon>
        <taxon>Herpetosiphon</taxon>
    </lineage>
</organism>
<dbReference type="InParanoid" id="A9AZT4"/>
<dbReference type="STRING" id="316274.Haur_4506"/>
<dbReference type="KEGG" id="hau:Haur_4506"/>
<keyword evidence="1" id="KW-1133">Transmembrane helix</keyword>
<dbReference type="Pfam" id="PF06961">
    <property type="entry name" value="DUF1294"/>
    <property type="match status" value="1"/>
</dbReference>
<dbReference type="InterPro" id="IPR010718">
    <property type="entry name" value="DUF1294"/>
</dbReference>
<feature type="transmembrane region" description="Helical" evidence="1">
    <location>
        <begin position="30"/>
        <end position="48"/>
    </location>
</feature>
<accession>A9AZT4</accession>
<dbReference type="HOGENOM" id="CLU_2046424_0_0_0"/>
<evidence type="ECO:0000313" key="3">
    <source>
        <dbReference type="Proteomes" id="UP000000787"/>
    </source>
</evidence>
<reference evidence="2 3" key="1">
    <citation type="journal article" date="2011" name="Stand. Genomic Sci.">
        <title>Complete genome sequence of the filamentous gliding predatory bacterium Herpetosiphon aurantiacus type strain (114-95(T)).</title>
        <authorList>
            <person name="Kiss H."/>
            <person name="Nett M."/>
            <person name="Domin N."/>
            <person name="Martin K."/>
            <person name="Maresca J.A."/>
            <person name="Copeland A."/>
            <person name="Lapidus A."/>
            <person name="Lucas S."/>
            <person name="Berry K.W."/>
            <person name="Glavina Del Rio T."/>
            <person name="Dalin E."/>
            <person name="Tice H."/>
            <person name="Pitluck S."/>
            <person name="Richardson P."/>
            <person name="Bruce D."/>
            <person name="Goodwin L."/>
            <person name="Han C."/>
            <person name="Detter J.C."/>
            <person name="Schmutz J."/>
            <person name="Brettin T."/>
            <person name="Land M."/>
            <person name="Hauser L."/>
            <person name="Kyrpides N.C."/>
            <person name="Ivanova N."/>
            <person name="Goker M."/>
            <person name="Woyke T."/>
            <person name="Klenk H.P."/>
            <person name="Bryant D.A."/>
        </authorList>
    </citation>
    <scope>NUCLEOTIDE SEQUENCE [LARGE SCALE GENOMIC DNA]</scope>
    <source>
        <strain evidence="3">ATCC 23779 / DSM 785 / 114-95</strain>
    </source>
</reference>
<feature type="transmembrane region" description="Helical" evidence="1">
    <location>
        <begin position="7"/>
        <end position="24"/>
    </location>
</feature>